<proteinExistence type="predicted"/>
<organism evidence="1 2">
    <name type="scientific">Pseudodesulfovibrio sediminis</name>
    <dbReference type="NCBI Taxonomy" id="2810563"/>
    <lineage>
        <taxon>Bacteria</taxon>
        <taxon>Pseudomonadati</taxon>
        <taxon>Thermodesulfobacteriota</taxon>
        <taxon>Desulfovibrionia</taxon>
        <taxon>Desulfovibrionales</taxon>
        <taxon>Desulfovibrionaceae</taxon>
    </lineage>
</organism>
<sequence length="47" mass="5335">MLCRTGEADRIGGVQIDRNRPETCFLRSFFRRSTSLGQNRDFVAGLS</sequence>
<keyword evidence="2" id="KW-1185">Reference proteome</keyword>
<gene>
    <name evidence="1" type="ORF">PSDVSF_07140</name>
</gene>
<dbReference type="EMBL" id="AP024485">
    <property type="protein sequence ID" value="BCS87472.1"/>
    <property type="molecule type" value="Genomic_DNA"/>
</dbReference>
<reference evidence="1" key="1">
    <citation type="journal article" date="2022" name="Arch. Microbiol.">
        <title>Pseudodesulfovibrio sediminis sp. nov., a mesophilic and neutrophilic sulfate-reducing bacterium isolated from sediment of a brackish lake.</title>
        <authorList>
            <person name="Takahashi A."/>
            <person name="Kojima H."/>
            <person name="Watanabe M."/>
            <person name="Fukui M."/>
        </authorList>
    </citation>
    <scope>NUCLEOTIDE SEQUENCE</scope>
    <source>
        <strain evidence="1">SF6</strain>
    </source>
</reference>
<protein>
    <submittedName>
        <fullName evidence="1">Uncharacterized protein</fullName>
    </submittedName>
</protein>
<evidence type="ECO:0000313" key="1">
    <source>
        <dbReference type="EMBL" id="BCS87472.1"/>
    </source>
</evidence>
<accession>A0ABM7P3Z1</accession>
<evidence type="ECO:0000313" key="2">
    <source>
        <dbReference type="Proteomes" id="UP001053296"/>
    </source>
</evidence>
<dbReference type="Proteomes" id="UP001053296">
    <property type="component" value="Chromosome"/>
</dbReference>
<name>A0ABM7P3Z1_9BACT</name>